<evidence type="ECO:0000256" key="1">
    <source>
        <dbReference type="SAM" id="MobiDB-lite"/>
    </source>
</evidence>
<reference evidence="2 3" key="1">
    <citation type="journal article" date="2019" name="Sci. Rep.">
        <title>Orb-weaving spider Araneus ventricosus genome elucidates the spidroin gene catalogue.</title>
        <authorList>
            <person name="Kono N."/>
            <person name="Nakamura H."/>
            <person name="Ohtoshi R."/>
            <person name="Moran D.A.P."/>
            <person name="Shinohara A."/>
            <person name="Yoshida Y."/>
            <person name="Fujiwara M."/>
            <person name="Mori M."/>
            <person name="Tomita M."/>
            <person name="Arakawa K."/>
        </authorList>
    </citation>
    <scope>NUCLEOTIDE SEQUENCE [LARGE SCALE GENOMIC DNA]</scope>
</reference>
<proteinExistence type="predicted"/>
<protein>
    <submittedName>
        <fullName evidence="2">Uncharacterized protein</fullName>
    </submittedName>
</protein>
<name>A0A4Y2WMT4_ARAVE</name>
<dbReference type="EMBL" id="BGPR01063658">
    <property type="protein sequence ID" value="GBO38825.1"/>
    <property type="molecule type" value="Genomic_DNA"/>
</dbReference>
<feature type="compositionally biased region" description="Polar residues" evidence="1">
    <location>
        <begin position="107"/>
        <end position="117"/>
    </location>
</feature>
<feature type="region of interest" description="Disordered" evidence="1">
    <location>
        <begin position="1"/>
        <end position="131"/>
    </location>
</feature>
<dbReference type="Proteomes" id="UP000499080">
    <property type="component" value="Unassembled WGS sequence"/>
</dbReference>
<feature type="compositionally biased region" description="Basic and acidic residues" evidence="1">
    <location>
        <begin position="67"/>
        <end position="95"/>
    </location>
</feature>
<accession>A0A4Y2WMT4</accession>
<keyword evidence="3" id="KW-1185">Reference proteome</keyword>
<evidence type="ECO:0000313" key="3">
    <source>
        <dbReference type="Proteomes" id="UP000499080"/>
    </source>
</evidence>
<dbReference type="OrthoDB" id="6416699at2759"/>
<gene>
    <name evidence="2" type="ORF">AVEN_11075_1</name>
</gene>
<dbReference type="AlphaFoldDB" id="A0A4Y2WMT4"/>
<comment type="caution">
    <text evidence="2">The sequence shown here is derived from an EMBL/GenBank/DDBJ whole genome shotgun (WGS) entry which is preliminary data.</text>
</comment>
<feature type="compositionally biased region" description="Basic and acidic residues" evidence="1">
    <location>
        <begin position="118"/>
        <end position="131"/>
    </location>
</feature>
<sequence>MPPAPTPPATTKRPRGRPPRRQPAPSTSPMVIPASSAVENESEICENTPPNSVDKRKLDGDSQPDGDSEHKRQRAEEDTSEETRMKYQQYWDKHCPTRLQTKLIEASKSSPNNCGQNKNDKSTRSDEQEAR</sequence>
<evidence type="ECO:0000313" key="2">
    <source>
        <dbReference type="EMBL" id="GBO38825.1"/>
    </source>
</evidence>
<organism evidence="2 3">
    <name type="scientific">Araneus ventricosus</name>
    <name type="common">Orbweaver spider</name>
    <name type="synonym">Epeira ventricosa</name>
    <dbReference type="NCBI Taxonomy" id="182803"/>
    <lineage>
        <taxon>Eukaryota</taxon>
        <taxon>Metazoa</taxon>
        <taxon>Ecdysozoa</taxon>
        <taxon>Arthropoda</taxon>
        <taxon>Chelicerata</taxon>
        <taxon>Arachnida</taxon>
        <taxon>Araneae</taxon>
        <taxon>Araneomorphae</taxon>
        <taxon>Entelegynae</taxon>
        <taxon>Araneoidea</taxon>
        <taxon>Araneidae</taxon>
        <taxon>Araneus</taxon>
    </lineage>
</organism>